<name>A0A5C4XZR6_9DEIO</name>
<reference evidence="2 5" key="2">
    <citation type="submission" date="2020-08" db="EMBL/GenBank/DDBJ databases">
        <title>Genomic Encyclopedia of Type Strains, Phase IV (KMG-IV): sequencing the most valuable type-strain genomes for metagenomic binning, comparative biology and taxonomic classification.</title>
        <authorList>
            <person name="Goeker M."/>
        </authorList>
    </citation>
    <scope>NUCLEOTIDE SEQUENCE [LARGE SCALE GENOMIC DNA]</scope>
    <source>
        <strain evidence="2 5">DSM 12027</strain>
    </source>
</reference>
<gene>
    <name evidence="3" type="ORF">FHR04_17295</name>
    <name evidence="2" type="ORF">HNQ04_003567</name>
</gene>
<evidence type="ECO:0000313" key="2">
    <source>
        <dbReference type="EMBL" id="MBB6018289.1"/>
    </source>
</evidence>
<dbReference type="OrthoDB" id="72508at2"/>
<dbReference type="EMBL" id="JACHEW010000027">
    <property type="protein sequence ID" value="MBB6018289.1"/>
    <property type="molecule type" value="Genomic_DNA"/>
</dbReference>
<accession>A0A5C4XZR6</accession>
<dbReference type="Proteomes" id="UP000313988">
    <property type="component" value="Unassembled WGS sequence"/>
</dbReference>
<dbReference type="AlphaFoldDB" id="A0A5C4XZR6"/>
<keyword evidence="1" id="KW-0732">Signal</keyword>
<evidence type="ECO:0000313" key="4">
    <source>
        <dbReference type="Proteomes" id="UP000313988"/>
    </source>
</evidence>
<evidence type="ECO:0000313" key="5">
    <source>
        <dbReference type="Proteomes" id="UP000629870"/>
    </source>
</evidence>
<protein>
    <submittedName>
        <fullName evidence="3">Uncharacterized protein</fullName>
    </submittedName>
</protein>
<feature type="signal peptide" evidence="1">
    <location>
        <begin position="1"/>
        <end position="22"/>
    </location>
</feature>
<feature type="chain" id="PRO_5022879177" evidence="1">
    <location>
        <begin position="23"/>
        <end position="138"/>
    </location>
</feature>
<keyword evidence="5" id="KW-1185">Reference proteome</keyword>
<sequence length="138" mass="14520">MKKMLTVLLTLSALSGMNTGLADSVPWASVVGNSGSGDMLGYDQLNTECAWQGLRLSDDVMAALGDPRRLVLTVGDLPSNVTVSLRPSHAAGVIGLKVSRKDKTQAVHQMGTLTLRNPTTGYSHTVQALVVGQEGSEK</sequence>
<dbReference type="EMBL" id="VDMO01000025">
    <property type="protein sequence ID" value="TNM68086.1"/>
    <property type="molecule type" value="Genomic_DNA"/>
</dbReference>
<dbReference type="Proteomes" id="UP000629870">
    <property type="component" value="Unassembled WGS sequence"/>
</dbReference>
<organism evidence="3 4">
    <name type="scientific">Deinococcus radiopugnans ATCC 19172</name>
    <dbReference type="NCBI Taxonomy" id="585398"/>
    <lineage>
        <taxon>Bacteria</taxon>
        <taxon>Thermotogati</taxon>
        <taxon>Deinococcota</taxon>
        <taxon>Deinococci</taxon>
        <taxon>Deinococcales</taxon>
        <taxon>Deinococcaceae</taxon>
        <taxon>Deinococcus</taxon>
    </lineage>
</organism>
<comment type="caution">
    <text evidence="3">The sequence shown here is derived from an EMBL/GenBank/DDBJ whole genome shotgun (WGS) entry which is preliminary data.</text>
</comment>
<reference evidence="3 4" key="1">
    <citation type="submission" date="2019-06" db="EMBL/GenBank/DDBJ databases">
        <title>Genome sequence of Deinococcus radiopugnans ATCC 19172.</title>
        <authorList>
            <person name="Maclea K.S."/>
            <person name="Maynard C.R."/>
        </authorList>
    </citation>
    <scope>NUCLEOTIDE SEQUENCE [LARGE SCALE GENOMIC DNA]</scope>
    <source>
        <strain evidence="3 4">ATCC 19172</strain>
    </source>
</reference>
<evidence type="ECO:0000256" key="1">
    <source>
        <dbReference type="SAM" id="SignalP"/>
    </source>
</evidence>
<dbReference type="RefSeq" id="WP_139404486.1">
    <property type="nucleotide sequence ID" value="NZ_JACHEW010000027.1"/>
</dbReference>
<proteinExistence type="predicted"/>
<evidence type="ECO:0000313" key="3">
    <source>
        <dbReference type="EMBL" id="TNM68086.1"/>
    </source>
</evidence>